<evidence type="ECO:0000313" key="1">
    <source>
        <dbReference type="EMBL" id="EOY30025.1"/>
    </source>
</evidence>
<dbReference type="Proteomes" id="UP000026915">
    <property type="component" value="Chromosome 9"/>
</dbReference>
<dbReference type="Gramene" id="EOY30025">
    <property type="protein sequence ID" value="EOY30025"/>
    <property type="gene ID" value="TCM_037374"/>
</dbReference>
<dbReference type="EMBL" id="CM001887">
    <property type="protein sequence ID" value="EOY30025.1"/>
    <property type="molecule type" value="Genomic_DNA"/>
</dbReference>
<keyword evidence="2" id="KW-1185">Reference proteome</keyword>
<dbReference type="HOGENOM" id="CLU_2431430_0_0_1"/>
<dbReference type="InParanoid" id="A0A061GJF5"/>
<dbReference type="AlphaFoldDB" id="A0A061GJF5"/>
<organism evidence="1 2">
    <name type="scientific">Theobroma cacao</name>
    <name type="common">Cacao</name>
    <name type="synonym">Cocoa</name>
    <dbReference type="NCBI Taxonomy" id="3641"/>
    <lineage>
        <taxon>Eukaryota</taxon>
        <taxon>Viridiplantae</taxon>
        <taxon>Streptophyta</taxon>
        <taxon>Embryophyta</taxon>
        <taxon>Tracheophyta</taxon>
        <taxon>Spermatophyta</taxon>
        <taxon>Magnoliopsida</taxon>
        <taxon>eudicotyledons</taxon>
        <taxon>Gunneridae</taxon>
        <taxon>Pentapetalae</taxon>
        <taxon>rosids</taxon>
        <taxon>malvids</taxon>
        <taxon>Malvales</taxon>
        <taxon>Malvaceae</taxon>
        <taxon>Byttnerioideae</taxon>
        <taxon>Theobroma</taxon>
    </lineage>
</organism>
<proteinExistence type="predicted"/>
<evidence type="ECO:0000313" key="2">
    <source>
        <dbReference type="Proteomes" id="UP000026915"/>
    </source>
</evidence>
<sequence>MKNPNRCCIFYGRRQNQIKSKQRIIGNWKAQSKTVYGKSTGLKHFFNLNLSNLNRSKLRCHLSFSFQVAAAIETAAVGNCVSRAHLYQANN</sequence>
<accession>A0A061GJF5</accession>
<protein>
    <submittedName>
        <fullName evidence="1">Uncharacterized protein</fullName>
    </submittedName>
</protein>
<gene>
    <name evidence="1" type="ORF">TCM_037374</name>
</gene>
<reference evidence="1 2" key="1">
    <citation type="journal article" date="2013" name="Genome Biol.">
        <title>The genome sequence of the most widely cultivated cacao type and its use to identify candidate genes regulating pod color.</title>
        <authorList>
            <person name="Motamayor J.C."/>
            <person name="Mockaitis K."/>
            <person name="Schmutz J."/>
            <person name="Haiminen N."/>
            <person name="Iii D.L."/>
            <person name="Cornejo O."/>
            <person name="Findley S.D."/>
            <person name="Zheng P."/>
            <person name="Utro F."/>
            <person name="Royaert S."/>
            <person name="Saski C."/>
            <person name="Jenkins J."/>
            <person name="Podicheti R."/>
            <person name="Zhao M."/>
            <person name="Scheffler B.E."/>
            <person name="Stack J.C."/>
            <person name="Feltus F.A."/>
            <person name="Mustiga G.M."/>
            <person name="Amores F."/>
            <person name="Phillips W."/>
            <person name="Marelli J.P."/>
            <person name="May G.D."/>
            <person name="Shapiro H."/>
            <person name="Ma J."/>
            <person name="Bustamante C.D."/>
            <person name="Schnell R.J."/>
            <person name="Main D."/>
            <person name="Gilbert D."/>
            <person name="Parida L."/>
            <person name="Kuhn D.N."/>
        </authorList>
    </citation>
    <scope>NUCLEOTIDE SEQUENCE [LARGE SCALE GENOMIC DNA]</scope>
    <source>
        <strain evidence="2">cv. Matina 1-6</strain>
    </source>
</reference>
<name>A0A061GJF5_THECC</name>